<sequence>MAFGEVVLAIDDTLKSNEIFLQNCNPDNNDVFDNATNSISGSIITLRRGGISKKISFDADCEA</sequence>
<proteinExistence type="predicted"/>
<evidence type="ECO:0000313" key="1">
    <source>
        <dbReference type="EMBL" id="TVY07499.1"/>
    </source>
</evidence>
<comment type="caution">
    <text evidence="1">The sequence shown here is derived from an EMBL/GenBank/DDBJ whole genome shotgun (WGS) entry which is preliminary data.</text>
</comment>
<name>A0A559K5U1_9BACL</name>
<dbReference type="AlphaFoldDB" id="A0A559K5U1"/>
<gene>
    <name evidence="1" type="ORF">FPZ49_23740</name>
</gene>
<reference evidence="1 2" key="1">
    <citation type="submission" date="2019-07" db="EMBL/GenBank/DDBJ databases">
        <authorList>
            <person name="Kim J."/>
        </authorList>
    </citation>
    <scope>NUCLEOTIDE SEQUENCE [LARGE SCALE GENOMIC DNA]</scope>
    <source>
        <strain evidence="1 2">JC52</strain>
    </source>
</reference>
<accession>A0A559K5U1</accession>
<dbReference type="Proteomes" id="UP000317036">
    <property type="component" value="Unassembled WGS sequence"/>
</dbReference>
<protein>
    <submittedName>
        <fullName evidence="1">Uncharacterized protein</fullName>
    </submittedName>
</protein>
<keyword evidence="2" id="KW-1185">Reference proteome</keyword>
<evidence type="ECO:0000313" key="2">
    <source>
        <dbReference type="Proteomes" id="UP000317036"/>
    </source>
</evidence>
<organism evidence="1 2">
    <name type="scientific">Paenibacillus cremeus</name>
    <dbReference type="NCBI Taxonomy" id="2163881"/>
    <lineage>
        <taxon>Bacteria</taxon>
        <taxon>Bacillati</taxon>
        <taxon>Bacillota</taxon>
        <taxon>Bacilli</taxon>
        <taxon>Bacillales</taxon>
        <taxon>Paenibacillaceae</taxon>
        <taxon>Paenibacillus</taxon>
    </lineage>
</organism>
<dbReference type="EMBL" id="VNJI01000036">
    <property type="protein sequence ID" value="TVY07499.1"/>
    <property type="molecule type" value="Genomic_DNA"/>
</dbReference>